<dbReference type="InterPro" id="IPR050575">
    <property type="entry name" value="BMC_shell"/>
</dbReference>
<evidence type="ECO:0000259" key="7">
    <source>
        <dbReference type="PROSITE" id="PS51930"/>
    </source>
</evidence>
<dbReference type="InterPro" id="IPR020808">
    <property type="entry name" value="Bact_microcomp_CS"/>
</dbReference>
<comment type="pathway">
    <text evidence="1">Polyol metabolism; 1,2-propanediol degradation.</text>
</comment>
<evidence type="ECO:0000256" key="4">
    <source>
        <dbReference type="ARBA" id="ARBA00033722"/>
    </source>
</evidence>
<reference evidence="9 10" key="1">
    <citation type="journal article" date="2013" name="Appl. Microbiol. Biotechnol.">
        <title>Glycerol assimilation and production of 1,3-propanediol by Citrobacter amalonaticus Y19.</title>
        <authorList>
            <person name="Ainala S.K."/>
            <person name="Ashok S."/>
            <person name="Ko Y."/>
            <person name="Park S."/>
        </authorList>
    </citation>
    <scope>NUCLEOTIDE SEQUENCE [LARGE SCALE GENOMIC DNA]</scope>
    <source>
        <strain evidence="9 10">Y19</strain>
    </source>
</reference>
<evidence type="ECO:0000313" key="10">
    <source>
        <dbReference type="Proteomes" id="UP000034085"/>
    </source>
</evidence>
<protein>
    <submittedName>
        <fullName evidence="9">Carboxysome structural protein EutK</fullName>
    </submittedName>
</protein>
<dbReference type="InterPro" id="IPR000249">
    <property type="entry name" value="BMC_dom"/>
</dbReference>
<comment type="similarity">
    <text evidence="5">Belongs to the bacterial microcompartments protein family.</text>
</comment>
<evidence type="ECO:0000256" key="5">
    <source>
        <dbReference type="PROSITE-ProRule" id="PRU01278"/>
    </source>
</evidence>
<dbReference type="InterPro" id="IPR037233">
    <property type="entry name" value="CcmK-like_sf"/>
</dbReference>
<dbReference type="PROSITE" id="PS01139">
    <property type="entry name" value="BMC_1"/>
    <property type="match status" value="1"/>
</dbReference>
<dbReference type="PROSITE" id="PS51933">
    <property type="entry name" value="EUTK_C"/>
    <property type="match status" value="1"/>
</dbReference>
<dbReference type="RefSeq" id="WP_046484830.1">
    <property type="nucleotide sequence ID" value="NZ_CP011132.1"/>
</dbReference>
<dbReference type="Proteomes" id="UP000034085">
    <property type="component" value="Chromosome"/>
</dbReference>
<dbReference type="PANTHER" id="PTHR33941">
    <property type="entry name" value="PROPANEDIOL UTILIZATION PROTEIN PDUA"/>
    <property type="match status" value="1"/>
</dbReference>
<dbReference type="Gene3D" id="3.30.70.1710">
    <property type="match status" value="1"/>
</dbReference>
<evidence type="ECO:0000313" key="9">
    <source>
        <dbReference type="EMBL" id="AKE59500.1"/>
    </source>
</evidence>
<feature type="domain" description="BMC" evidence="7">
    <location>
        <begin position="4"/>
        <end position="88"/>
    </location>
</feature>
<dbReference type="OrthoDB" id="9812608at2"/>
<dbReference type="EMBL" id="CP011132">
    <property type="protein sequence ID" value="AKE59500.1"/>
    <property type="molecule type" value="Genomic_DNA"/>
</dbReference>
<dbReference type="PATRIC" id="fig|1261127.3.peg.2838"/>
<evidence type="ECO:0000259" key="8">
    <source>
        <dbReference type="PROSITE" id="PS51933"/>
    </source>
</evidence>
<accession>A0A0F6RFK5</accession>
<dbReference type="KEGG" id="cama:F384_13520"/>
<dbReference type="InterPro" id="IPR044872">
    <property type="entry name" value="CcmK/CsoS1_BMC"/>
</dbReference>
<dbReference type="UniPathway" id="UPA00621"/>
<dbReference type="NCBIfam" id="NF012010">
    <property type="entry name" value="PRK15466.1"/>
    <property type="match status" value="1"/>
</dbReference>
<name>A0A0F6RFK5_CITAM</name>
<dbReference type="Pfam" id="PF16365">
    <property type="entry name" value="EutK_C"/>
    <property type="match status" value="1"/>
</dbReference>
<comment type="subcellular location">
    <subcellularLocation>
        <location evidence="2">Bacterial microcompartment</location>
    </subcellularLocation>
</comment>
<comment type="function">
    <text evidence="4">The 1,2-PD-specific bacterial microcompartment (BMC) concentrates low levels of 1,2-PD catabolic enzymes, concentrates volatile reaction intermediates thus enhancing pathway flux and keeps the level of toxic, mutagenic propionaldehyde low.</text>
</comment>
<organism evidence="9 10">
    <name type="scientific">Citrobacter amalonaticus Y19</name>
    <dbReference type="NCBI Taxonomy" id="1261127"/>
    <lineage>
        <taxon>Bacteria</taxon>
        <taxon>Pseudomonadati</taxon>
        <taxon>Pseudomonadota</taxon>
        <taxon>Gammaproteobacteria</taxon>
        <taxon>Enterobacterales</taxon>
        <taxon>Enterobacteriaceae</taxon>
        <taxon>Citrobacter</taxon>
    </lineage>
</organism>
<dbReference type="Gene3D" id="1.10.10.10">
    <property type="entry name" value="Winged helix-like DNA-binding domain superfamily/Winged helix DNA-binding domain"/>
    <property type="match status" value="1"/>
</dbReference>
<sequence>MINALGLLEVEGMVAAVDASDAMLKAANVNLLSHEVLDPGKVTLVVEGDLAACRAALDAGSAAAQRTGRVISRKEIGRPDDDTQWLIGGFKRASKPPEQKNAPKPEAPARSEYADALLAQLATVRQGMTAGEVAAHFGWPLEEARNALEQLFTDGALRKRSSRYRLKN</sequence>
<dbReference type="PANTHER" id="PTHR33941:SF6">
    <property type="entry name" value="BACTERIAL MICROCOMPARTMENT SHELL PROTEIN EUTK"/>
    <property type="match status" value="1"/>
</dbReference>
<dbReference type="SUPFAM" id="SSF143414">
    <property type="entry name" value="CcmK-like"/>
    <property type="match status" value="1"/>
</dbReference>
<feature type="domain" description="EutK-Ctail" evidence="8">
    <location>
        <begin position="112"/>
        <end position="168"/>
    </location>
</feature>
<dbReference type="PROSITE" id="PS51930">
    <property type="entry name" value="BMC_2"/>
    <property type="match status" value="1"/>
</dbReference>
<dbReference type="HOGENOM" id="CLU_064903_7_0_6"/>
<keyword evidence="3" id="KW-1283">Bacterial microcompartment</keyword>
<proteinExistence type="inferred from homology"/>
<feature type="region of interest" description="Disordered" evidence="6">
    <location>
        <begin position="90"/>
        <end position="109"/>
    </location>
</feature>
<dbReference type="InterPro" id="IPR036388">
    <property type="entry name" value="WH-like_DNA-bd_sf"/>
</dbReference>
<dbReference type="GO" id="GO:0031469">
    <property type="term" value="C:bacterial microcompartment"/>
    <property type="evidence" value="ECO:0007669"/>
    <property type="project" value="UniProtKB-SubCell"/>
</dbReference>
<gene>
    <name evidence="9" type="ORF">F384_13520</name>
</gene>
<dbReference type="GO" id="GO:0051144">
    <property type="term" value="P:1,2-propanediol catabolic process"/>
    <property type="evidence" value="ECO:0007669"/>
    <property type="project" value="UniProtKB-UniPathway"/>
</dbReference>
<evidence type="ECO:0000256" key="6">
    <source>
        <dbReference type="SAM" id="MobiDB-lite"/>
    </source>
</evidence>
<dbReference type="Pfam" id="PF00936">
    <property type="entry name" value="BMC"/>
    <property type="match status" value="1"/>
</dbReference>
<dbReference type="CDD" id="cd07045">
    <property type="entry name" value="BMC_CcmK_like"/>
    <property type="match status" value="1"/>
</dbReference>
<dbReference type="SMART" id="SM00877">
    <property type="entry name" value="BMC"/>
    <property type="match status" value="1"/>
</dbReference>
<dbReference type="AlphaFoldDB" id="A0A0F6RFK5"/>
<evidence type="ECO:0000256" key="2">
    <source>
        <dbReference type="ARBA" id="ARBA00024322"/>
    </source>
</evidence>
<feature type="compositionally biased region" description="Basic and acidic residues" evidence="6">
    <location>
        <begin position="95"/>
        <end position="109"/>
    </location>
</feature>
<dbReference type="InterPro" id="IPR032298">
    <property type="entry name" value="EutK_C"/>
</dbReference>
<evidence type="ECO:0000256" key="3">
    <source>
        <dbReference type="ARBA" id="ARBA00024446"/>
    </source>
</evidence>
<evidence type="ECO:0000256" key="1">
    <source>
        <dbReference type="ARBA" id="ARBA00004836"/>
    </source>
</evidence>